<comment type="similarity">
    <text evidence="5 20">Belongs to the MurB family.</text>
</comment>
<dbReference type="RefSeq" id="WP_096409863.1">
    <property type="nucleotide sequence ID" value="NZ_AP017372.2"/>
</dbReference>
<keyword evidence="10 20" id="KW-0285">Flavoprotein</keyword>
<feature type="domain" description="FAD-binding PCMH-type" evidence="21">
    <location>
        <begin position="29"/>
        <end position="192"/>
    </location>
</feature>
<dbReference type="PANTHER" id="PTHR21071:SF4">
    <property type="entry name" value="UDP-N-ACETYLENOLPYRUVOYLGLUCOSAMINE REDUCTASE"/>
    <property type="match status" value="1"/>
</dbReference>
<dbReference type="AlphaFoldDB" id="A0A110B2C9"/>
<evidence type="ECO:0000256" key="20">
    <source>
        <dbReference type="HAMAP-Rule" id="MF_00037"/>
    </source>
</evidence>
<dbReference type="InterPro" id="IPR016166">
    <property type="entry name" value="FAD-bd_PCMH"/>
</dbReference>
<dbReference type="OrthoDB" id="9804753at2"/>
<dbReference type="KEGG" id="hhk:HH1059_18210"/>
<comment type="catalytic activity">
    <reaction evidence="19 20">
        <text>UDP-N-acetyl-alpha-D-muramate + NADP(+) = UDP-N-acetyl-3-O-(1-carboxyvinyl)-alpha-D-glucosamine + NADPH + H(+)</text>
        <dbReference type="Rhea" id="RHEA:12248"/>
        <dbReference type="ChEBI" id="CHEBI:15378"/>
        <dbReference type="ChEBI" id="CHEBI:57783"/>
        <dbReference type="ChEBI" id="CHEBI:58349"/>
        <dbReference type="ChEBI" id="CHEBI:68483"/>
        <dbReference type="ChEBI" id="CHEBI:70757"/>
        <dbReference type="EC" id="1.3.1.98"/>
    </reaction>
</comment>
<keyword evidence="11 20" id="KW-0274">FAD</keyword>
<evidence type="ECO:0000256" key="10">
    <source>
        <dbReference type="ARBA" id="ARBA00022630"/>
    </source>
</evidence>
<keyword evidence="13 20" id="KW-0133">Cell shape</keyword>
<dbReference type="SUPFAM" id="SSF56194">
    <property type="entry name" value="Uridine diphospho-N-Acetylenolpyruvylglucosamine reductase, MurB, C-terminal domain"/>
    <property type="match status" value="1"/>
</dbReference>
<evidence type="ECO:0000256" key="4">
    <source>
        <dbReference type="ARBA" id="ARBA00004752"/>
    </source>
</evidence>
<dbReference type="UniPathway" id="UPA00219"/>
<dbReference type="PANTHER" id="PTHR21071">
    <property type="entry name" value="UDP-N-ACETYLENOLPYRUVOYLGLUCOSAMINE REDUCTASE"/>
    <property type="match status" value="1"/>
</dbReference>
<dbReference type="GO" id="GO:0008762">
    <property type="term" value="F:UDP-N-acetylmuramate dehydrogenase activity"/>
    <property type="evidence" value="ECO:0007669"/>
    <property type="project" value="UniProtKB-UniRule"/>
</dbReference>
<dbReference type="EC" id="1.3.1.98" evidence="6 20"/>
<evidence type="ECO:0000256" key="17">
    <source>
        <dbReference type="ARBA" id="ARBA00023316"/>
    </source>
</evidence>
<keyword evidence="14 20" id="KW-0573">Peptidoglycan synthesis</keyword>
<feature type="active site" evidence="20">
    <location>
        <position position="172"/>
    </location>
</feature>
<dbReference type="EMBL" id="AP017372">
    <property type="protein sequence ID" value="BAU58510.1"/>
    <property type="molecule type" value="Genomic_DNA"/>
</dbReference>
<dbReference type="GO" id="GO:0005829">
    <property type="term" value="C:cytosol"/>
    <property type="evidence" value="ECO:0007669"/>
    <property type="project" value="TreeGrafter"/>
</dbReference>
<dbReference type="SUPFAM" id="SSF56176">
    <property type="entry name" value="FAD-binding/transporter-associated domain-like"/>
    <property type="match status" value="1"/>
</dbReference>
<dbReference type="InterPro" id="IPR036635">
    <property type="entry name" value="MurB_C_sf"/>
</dbReference>
<dbReference type="Gene3D" id="3.30.43.10">
    <property type="entry name" value="Uridine Diphospho-n-acetylenolpyruvylglucosamine Reductase, domain 2"/>
    <property type="match status" value="1"/>
</dbReference>
<evidence type="ECO:0000256" key="7">
    <source>
        <dbReference type="ARBA" id="ARBA00015188"/>
    </source>
</evidence>
<dbReference type="InterPro" id="IPR003170">
    <property type="entry name" value="MurB"/>
</dbReference>
<keyword evidence="9 20" id="KW-0132">Cell division</keyword>
<reference evidence="22" key="1">
    <citation type="submission" date="2016-02" db="EMBL/GenBank/DDBJ databases">
        <title>Halorhodospira halochloris DSM-1059 complete genome, version 2.</title>
        <authorList>
            <person name="Tsukatani Y."/>
        </authorList>
    </citation>
    <scope>NUCLEOTIDE SEQUENCE</scope>
    <source>
        <strain evidence="22">DSM 1059</strain>
    </source>
</reference>
<evidence type="ECO:0000256" key="12">
    <source>
        <dbReference type="ARBA" id="ARBA00022857"/>
    </source>
</evidence>
<evidence type="ECO:0000256" key="1">
    <source>
        <dbReference type="ARBA" id="ARBA00001974"/>
    </source>
</evidence>
<comment type="subcellular location">
    <subcellularLocation>
        <location evidence="3 20">Cytoplasm</location>
    </subcellularLocation>
</comment>
<dbReference type="PROSITE" id="PS51387">
    <property type="entry name" value="FAD_PCMH"/>
    <property type="match status" value="1"/>
</dbReference>
<feature type="active site" description="Proton donor" evidence="20">
    <location>
        <position position="221"/>
    </location>
</feature>
<dbReference type="Pfam" id="PF02873">
    <property type="entry name" value="MurB_C"/>
    <property type="match status" value="1"/>
</dbReference>
<dbReference type="NCBIfam" id="TIGR00179">
    <property type="entry name" value="murB"/>
    <property type="match status" value="1"/>
</dbReference>
<evidence type="ECO:0000256" key="18">
    <source>
        <dbReference type="ARBA" id="ARBA00031026"/>
    </source>
</evidence>
<gene>
    <name evidence="20 22" type="primary">murB</name>
    <name evidence="22" type="ORF">HH1059_18210</name>
</gene>
<keyword evidence="8 20" id="KW-0963">Cytoplasm</keyword>
<protein>
    <recommendedName>
        <fullName evidence="7 20">UDP-N-acetylenolpyruvoylglucosamine reductase</fullName>
        <ecNumber evidence="6 20">1.3.1.98</ecNumber>
    </recommendedName>
    <alternativeName>
        <fullName evidence="18 20">UDP-N-acetylmuramate dehydrogenase</fullName>
    </alternativeName>
</protein>
<dbReference type="InterPro" id="IPR016169">
    <property type="entry name" value="FAD-bd_PCMH_sub2"/>
</dbReference>
<dbReference type="HAMAP" id="MF_00037">
    <property type="entry name" value="MurB"/>
    <property type="match status" value="1"/>
</dbReference>
<dbReference type="Gene3D" id="3.30.465.10">
    <property type="match status" value="1"/>
</dbReference>
<dbReference type="Proteomes" id="UP000218890">
    <property type="component" value="Chromosome"/>
</dbReference>
<keyword evidence="23" id="KW-1185">Reference proteome</keyword>
<sequence>MSAVMDRGRIRPGEMRYQEPMSRYTTWRVGGPAQRLYCPRDGADLARFVATLPADEQLFWFGLGSNMLVRDGGIEGTVVLTHGGLNGLSIEDQMVRAEVGVPCARLGRIVQRRGLTGLEFMVGIPGTVGGALAMNAGAVGDETWAAIDRVETIDKQGVVRVRRKDSFDIGYRRVAGCEGEFFVAATWRLSSGDPELLASRIKEIMRRRKLTQPLGEPTAGSVFRNPPGDSAGRLIEAAGCKGASVGRARVSERHANFIVNEGGKAADIEALMAWVRDKVASEFGVYLEPEVHVVGEAT</sequence>
<dbReference type="GO" id="GO:0008360">
    <property type="term" value="P:regulation of cell shape"/>
    <property type="evidence" value="ECO:0007669"/>
    <property type="project" value="UniProtKB-KW"/>
</dbReference>
<comment type="pathway">
    <text evidence="4 20">Cell wall biogenesis; peptidoglycan biosynthesis.</text>
</comment>
<comment type="function">
    <text evidence="2 20">Cell wall formation.</text>
</comment>
<keyword evidence="12 20" id="KW-0521">NADP</keyword>
<dbReference type="GO" id="GO:0071555">
    <property type="term" value="P:cell wall organization"/>
    <property type="evidence" value="ECO:0007669"/>
    <property type="project" value="UniProtKB-KW"/>
</dbReference>
<dbReference type="NCBIfam" id="NF010480">
    <property type="entry name" value="PRK13905.1"/>
    <property type="match status" value="1"/>
</dbReference>
<organism evidence="22 23">
    <name type="scientific">Halorhodospira halochloris</name>
    <name type="common">Ectothiorhodospira halochloris</name>
    <dbReference type="NCBI Taxonomy" id="1052"/>
    <lineage>
        <taxon>Bacteria</taxon>
        <taxon>Pseudomonadati</taxon>
        <taxon>Pseudomonadota</taxon>
        <taxon>Gammaproteobacteria</taxon>
        <taxon>Chromatiales</taxon>
        <taxon>Ectothiorhodospiraceae</taxon>
        <taxon>Halorhodospira</taxon>
    </lineage>
</organism>
<evidence type="ECO:0000256" key="13">
    <source>
        <dbReference type="ARBA" id="ARBA00022960"/>
    </source>
</evidence>
<keyword evidence="17 20" id="KW-0961">Cell wall biogenesis/degradation</keyword>
<evidence type="ECO:0000256" key="3">
    <source>
        <dbReference type="ARBA" id="ARBA00004496"/>
    </source>
</evidence>
<dbReference type="InterPro" id="IPR016167">
    <property type="entry name" value="FAD-bd_PCMH_sub1"/>
</dbReference>
<dbReference type="Gene3D" id="3.90.78.10">
    <property type="entry name" value="UDP-N-acetylenolpyruvoylglucosamine reductase, C-terminal domain"/>
    <property type="match status" value="1"/>
</dbReference>
<evidence type="ECO:0000313" key="22">
    <source>
        <dbReference type="EMBL" id="BAU58510.1"/>
    </source>
</evidence>
<evidence type="ECO:0000256" key="19">
    <source>
        <dbReference type="ARBA" id="ARBA00048914"/>
    </source>
</evidence>
<evidence type="ECO:0000256" key="5">
    <source>
        <dbReference type="ARBA" id="ARBA00010485"/>
    </source>
</evidence>
<dbReference type="InterPro" id="IPR006094">
    <property type="entry name" value="Oxid_FAD_bind_N"/>
</dbReference>
<name>A0A110B2C9_HALHR</name>
<dbReference type="GO" id="GO:0071949">
    <property type="term" value="F:FAD binding"/>
    <property type="evidence" value="ECO:0007669"/>
    <property type="project" value="InterPro"/>
</dbReference>
<accession>A0A110B2C9</accession>
<evidence type="ECO:0000313" key="23">
    <source>
        <dbReference type="Proteomes" id="UP000218890"/>
    </source>
</evidence>
<proteinExistence type="inferred from homology"/>
<feature type="active site" evidence="20">
    <location>
        <position position="290"/>
    </location>
</feature>
<dbReference type="InterPro" id="IPR011601">
    <property type="entry name" value="MurB_C"/>
</dbReference>
<evidence type="ECO:0000256" key="16">
    <source>
        <dbReference type="ARBA" id="ARBA00023306"/>
    </source>
</evidence>
<comment type="cofactor">
    <cofactor evidence="1 20">
        <name>FAD</name>
        <dbReference type="ChEBI" id="CHEBI:57692"/>
    </cofactor>
</comment>
<evidence type="ECO:0000256" key="9">
    <source>
        <dbReference type="ARBA" id="ARBA00022618"/>
    </source>
</evidence>
<keyword evidence="16 20" id="KW-0131">Cell cycle</keyword>
<dbReference type="GO" id="GO:0009252">
    <property type="term" value="P:peptidoglycan biosynthetic process"/>
    <property type="evidence" value="ECO:0007669"/>
    <property type="project" value="UniProtKB-UniRule"/>
</dbReference>
<evidence type="ECO:0000256" key="6">
    <source>
        <dbReference type="ARBA" id="ARBA00012518"/>
    </source>
</evidence>
<dbReference type="InterPro" id="IPR036318">
    <property type="entry name" value="FAD-bd_PCMH-like_sf"/>
</dbReference>
<evidence type="ECO:0000256" key="11">
    <source>
        <dbReference type="ARBA" id="ARBA00022827"/>
    </source>
</evidence>
<keyword evidence="15 20" id="KW-0560">Oxidoreductase</keyword>
<evidence type="ECO:0000256" key="15">
    <source>
        <dbReference type="ARBA" id="ARBA00023002"/>
    </source>
</evidence>
<evidence type="ECO:0000256" key="2">
    <source>
        <dbReference type="ARBA" id="ARBA00003921"/>
    </source>
</evidence>
<evidence type="ECO:0000256" key="14">
    <source>
        <dbReference type="ARBA" id="ARBA00022984"/>
    </source>
</evidence>
<evidence type="ECO:0000259" key="21">
    <source>
        <dbReference type="PROSITE" id="PS51387"/>
    </source>
</evidence>
<dbReference type="Pfam" id="PF01565">
    <property type="entry name" value="FAD_binding_4"/>
    <property type="match status" value="1"/>
</dbReference>
<dbReference type="GO" id="GO:0051301">
    <property type="term" value="P:cell division"/>
    <property type="evidence" value="ECO:0007669"/>
    <property type="project" value="UniProtKB-KW"/>
</dbReference>
<evidence type="ECO:0000256" key="8">
    <source>
        <dbReference type="ARBA" id="ARBA00022490"/>
    </source>
</evidence>